<evidence type="ECO:0000313" key="2">
    <source>
        <dbReference type="Proteomes" id="UP001139011"/>
    </source>
</evidence>
<dbReference type="AlphaFoldDB" id="A0A9X2BE32"/>
<keyword evidence="2" id="KW-1185">Reference proteome</keyword>
<reference evidence="1" key="1">
    <citation type="submission" date="2021-09" db="EMBL/GenBank/DDBJ databases">
        <title>Genome analysis of Fictibacillus sp. KIGAM418 isolated from marine sediment.</title>
        <authorList>
            <person name="Seo M.-J."/>
            <person name="Cho E.-S."/>
            <person name="Hwang C.Y."/>
        </authorList>
    </citation>
    <scope>NUCLEOTIDE SEQUENCE</scope>
    <source>
        <strain evidence="1">KIGAM418</strain>
    </source>
</reference>
<accession>A0A9X2BE32</accession>
<sequence length="106" mass="13009">MDIQYKGELQGKTGIKRFNLMERSHQQKMSHGYDPQNKMEYYYQHYKYHAEMCKYYYQLMFGEQKETAEYMLPPNIEVKEKWKTKTSYEKTYAPIQNLPDPDQQKE</sequence>
<dbReference type="Proteomes" id="UP001139011">
    <property type="component" value="Unassembled WGS sequence"/>
</dbReference>
<protein>
    <submittedName>
        <fullName evidence="1">Uncharacterized protein</fullName>
    </submittedName>
</protein>
<name>A0A9X2BE32_9BACL</name>
<organism evidence="1 2">
    <name type="scientific">Fictibacillus marinisediminis</name>
    <dbReference type="NCBI Taxonomy" id="2878389"/>
    <lineage>
        <taxon>Bacteria</taxon>
        <taxon>Bacillati</taxon>
        <taxon>Bacillota</taxon>
        <taxon>Bacilli</taxon>
        <taxon>Bacillales</taxon>
        <taxon>Fictibacillaceae</taxon>
        <taxon>Fictibacillus</taxon>
    </lineage>
</organism>
<evidence type="ECO:0000313" key="1">
    <source>
        <dbReference type="EMBL" id="MCK6255687.1"/>
    </source>
</evidence>
<gene>
    <name evidence="1" type="ORF">LCY76_03500</name>
</gene>
<proteinExistence type="predicted"/>
<comment type="caution">
    <text evidence="1">The sequence shown here is derived from an EMBL/GenBank/DDBJ whole genome shotgun (WGS) entry which is preliminary data.</text>
</comment>
<dbReference type="EMBL" id="JAIWJX010000002">
    <property type="protein sequence ID" value="MCK6255687.1"/>
    <property type="molecule type" value="Genomic_DNA"/>
</dbReference>
<dbReference type="RefSeq" id="WP_248251479.1">
    <property type="nucleotide sequence ID" value="NZ_JAIWJX010000002.1"/>
</dbReference>